<dbReference type="PROSITE" id="PS50853">
    <property type="entry name" value="FN3"/>
    <property type="match status" value="1"/>
</dbReference>
<dbReference type="InterPro" id="IPR003961">
    <property type="entry name" value="FN3_dom"/>
</dbReference>
<keyword evidence="3" id="KW-1185">Reference proteome</keyword>
<proteinExistence type="predicted"/>
<dbReference type="InterPro" id="IPR036116">
    <property type="entry name" value="FN3_sf"/>
</dbReference>
<sequence length="1939" mass="196026">MRIPFTLRQPALGTRLLSLLVLLLPLAGWAQVSPTPFSITGATPNTYNFDNIISTGSSNTGVPAGSGFGFYESPGNTTYTAGTGSSATGDTYSFGATNATDRALGSVQSGSTVTTIGAAYTNNTNGVISQLAISYTGEQWRLGYIAASRVADRLDFQYSTNATSLSTGTYVDFNDLDFTGPVTTGTVGALNGNSAANRTALSATIGGLSIAPGATFYIRWNSFDVPGGADDGLAVDEFSITATVINPTLAVTQGFPPTAYANNGTTYSFGSRTQGTASGAVAFTLRNNSPDPLRVSSITTTGDFAVSSTVPATLPFTVAAGDTAVVNVTFTPTATGARTGTLVINSNAVNTAVATPPSLGPYTVNLGGTGTAATANPEINVQQPAGTDYLTGSTFSGFASTPQGSTSPAVAFTIQNTSSTDVLTINSISTTGDFAVSGTAPTSVATNSSATVSVTFSPTATGPRTGTLVINSNDQNEAIYTINLSATGMLAVPTIATLTPNAVYGGATYSTTITGTDFGTAPTVNFNGASLTPSFVNGAGTSLTVALPVPAAGTTYPVTVTTASGTSNALTLTVTAPPAGFFEPFEADSKTSYTTGTVTLATGQYNFVDALLGTSTDDRKNNTRSARLQAGSVTMSFDKANGAGTITLQAANFGTDTGGRLVVSVSTDGGATFTAYASAQTTLTSTLATYTFTANVPGSIRVRLSNPTGSGSTRINIDDLQITDYSGPACVAPTSVAANSITGTSASVSFTGDASATSYTATATPTTGSPVTATGTTSPISLTGLTAGTTYSLTVTSTCSGGGSATSTPAVSFSTPAAPVNPQIAISQGGTGYASGNAYGFTSTVAVGSSSTPVQFTITNAGPDALTIGSFVASGSEFVTSGTNPTTVAANGGTATFNVVFTPSATGSRSGSITINNNSSATPAFVLIFNGTATATPAAAFATGNLVVARVGTGTGSLGSAAMAVFLDEYTTTTSNTAPVRSVALPTADASGNQTLTLPGSGTSVGALLRSPDGQYLTIGGFDAATGTNAVANTTAATVNRTVARIDKSLVINVTTALTDAYSTDNIRSAVTSNGTNIWTSGNQATATPGTGGIRYTTLGTTTSTLVSGTVTNTRVTDIFGGQLYYSTGSGTQGVYRLGTNRPTTAGAAATLIAAVNSPYGFVMLERDNLETGLDVLYVVDDGSGSANSPGIYKFSKSGTTWTARGRVTISSGYRGLTGRLNGNTVELYLTSGTTLSAFIDATSKDVSLTGAATLVTLATAANNTAFRGISFAPEPVDLIVDASTGPLNVDGGAYRDIYVDDILVSTSALSATGTVVLDDDGSFDPSNSPLTGTASFSMPVNSIDQTGLLVIRHPQGLSLTGATGQIQVTGTRSYGGSYGNFSFSNTTGTPQVTGPGFPDIVSNITNFATSDVTLSRPLSVRRLVQIGTNNIQLNGQALTLLSTANPGLGGGSGQAQVTLSGATTANVIGTTATVQRAIRNTTPIAYRHYSSPVQSETLGTLATAGFSPVFNQAYNTSADPSMVAPFPTVFGYDETRLRPAANGGSPATTFANAFDKGWVVPAATTPWTPGTGYTVNISRTALVDFTGQVNTGLIERTGLGRTNADGGWHLLGNPYPQAIDMSSATQNADPTSTATLAGMDAAIYVYEASSQYGGSYRAFVNGVGIGQVAVAQGFFVRTSAVGTSGTVRFTNSLRSGNESGAPFRQVDARPLLRLAVADAAATLTDNATVYFDATATATFDAKADAYKLTNPSGLTLGTVLTNGESLSIDGRPSLATQTQIIPLTLSVPQAGTYTFSVESFANLGGATVVLRDALTGTRTVLAAGSSYRASLAGTSATGRFALEFQPAAAPLATNAQALAAQVQLYPNPTASRFHLSLPLGATVKPVAATLTNALGQTVLSRTLTTAEADFDVRGLAAGVYMLRLNLEGTQVVRRVVVQ</sequence>
<dbReference type="NCBIfam" id="TIGR04183">
    <property type="entry name" value="Por_Secre_tail"/>
    <property type="match status" value="1"/>
</dbReference>
<protein>
    <submittedName>
        <fullName evidence="2">Choice-of-anchor D domain-containing protein</fullName>
    </submittedName>
</protein>
<name>A0ABT9BC38_9BACT</name>
<dbReference type="InterPro" id="IPR013783">
    <property type="entry name" value="Ig-like_fold"/>
</dbReference>
<dbReference type="Proteomes" id="UP001176429">
    <property type="component" value="Unassembled WGS sequence"/>
</dbReference>
<reference evidence="2" key="1">
    <citation type="submission" date="2023-07" db="EMBL/GenBank/DDBJ databases">
        <authorList>
            <person name="Kim M.K."/>
        </authorList>
    </citation>
    <scope>NUCLEOTIDE SEQUENCE</scope>
    <source>
        <strain evidence="2">ASUV-10-1</strain>
    </source>
</reference>
<dbReference type="Pfam" id="PF00041">
    <property type="entry name" value="fn3"/>
    <property type="match status" value="1"/>
</dbReference>
<evidence type="ECO:0000259" key="1">
    <source>
        <dbReference type="PROSITE" id="PS50853"/>
    </source>
</evidence>
<dbReference type="RefSeq" id="WP_305005584.1">
    <property type="nucleotide sequence ID" value="NZ_JAUQSY010000003.1"/>
</dbReference>
<comment type="caution">
    <text evidence="2">The sequence shown here is derived from an EMBL/GenBank/DDBJ whole genome shotgun (WGS) entry which is preliminary data.</text>
</comment>
<evidence type="ECO:0000313" key="3">
    <source>
        <dbReference type="Proteomes" id="UP001176429"/>
    </source>
</evidence>
<dbReference type="SUPFAM" id="SSF49265">
    <property type="entry name" value="Fibronectin type III"/>
    <property type="match status" value="1"/>
</dbReference>
<dbReference type="NCBIfam" id="NF012200">
    <property type="entry name" value="choice_anch_D"/>
    <property type="match status" value="3"/>
</dbReference>
<dbReference type="Pfam" id="PF18962">
    <property type="entry name" value="Por_Secre_tail"/>
    <property type="match status" value="1"/>
</dbReference>
<accession>A0ABT9BC38</accession>
<organism evidence="2 3">
    <name type="scientific">Hymenobacter aranciens</name>
    <dbReference type="NCBI Taxonomy" id="3063996"/>
    <lineage>
        <taxon>Bacteria</taxon>
        <taxon>Pseudomonadati</taxon>
        <taxon>Bacteroidota</taxon>
        <taxon>Cytophagia</taxon>
        <taxon>Cytophagales</taxon>
        <taxon>Hymenobacteraceae</taxon>
        <taxon>Hymenobacter</taxon>
    </lineage>
</organism>
<evidence type="ECO:0000313" key="2">
    <source>
        <dbReference type="EMBL" id="MDO7874271.1"/>
    </source>
</evidence>
<dbReference type="InterPro" id="IPR026444">
    <property type="entry name" value="Secre_tail"/>
</dbReference>
<dbReference type="EMBL" id="JAUQSY010000003">
    <property type="protein sequence ID" value="MDO7874271.1"/>
    <property type="molecule type" value="Genomic_DNA"/>
</dbReference>
<dbReference type="Gene3D" id="2.60.40.10">
    <property type="entry name" value="Immunoglobulins"/>
    <property type="match status" value="4"/>
</dbReference>
<gene>
    <name evidence="2" type="ORF">Q5H93_05965</name>
</gene>
<feature type="domain" description="Fibronectin type-III" evidence="1">
    <location>
        <begin position="732"/>
        <end position="818"/>
    </location>
</feature>